<evidence type="ECO:0000313" key="4">
    <source>
        <dbReference type="Proteomes" id="UP000220502"/>
    </source>
</evidence>
<accession>A0ABD6SGD0</accession>
<dbReference type="EMBL" id="NTXF01000071">
    <property type="protein sequence ID" value="PEX42900.1"/>
    <property type="molecule type" value="Genomic_DNA"/>
</dbReference>
<evidence type="ECO:0000256" key="1">
    <source>
        <dbReference type="SAM" id="MobiDB-lite"/>
    </source>
</evidence>
<organism evidence="3 4">
    <name type="scientific">Bacillus thuringiensis</name>
    <dbReference type="NCBI Taxonomy" id="1428"/>
    <lineage>
        <taxon>Bacteria</taxon>
        <taxon>Bacillati</taxon>
        <taxon>Bacillota</taxon>
        <taxon>Bacilli</taxon>
        <taxon>Bacillales</taxon>
        <taxon>Bacillaceae</taxon>
        <taxon>Bacillus</taxon>
        <taxon>Bacillus cereus group</taxon>
    </lineage>
</organism>
<dbReference type="RefSeq" id="WP_097981488.1">
    <property type="nucleotide sequence ID" value="NZ_NTRM01000032.1"/>
</dbReference>
<feature type="region of interest" description="Disordered" evidence="1">
    <location>
        <begin position="1"/>
        <end position="34"/>
    </location>
</feature>
<dbReference type="Pfam" id="PF03496">
    <property type="entry name" value="ADPrib_exo_Tox"/>
    <property type="match status" value="1"/>
</dbReference>
<sequence>MPLTEKELKKQVKKGPEEKKEFEKKFESKEAAQKAELKDTGLKEKLKNGIKDKKWSTEDTKKIDTFLEQVPVIKEDLHITVRMTDSYKKEDTNKKETKDNNKVTTISNEFYTTENLSSNLENLRANEELIQIQIPAGERVGYFSGEKAEDTHILLRKNAVYQIDEVDGKTKTVIKGKMRVIWKAKLIKSKSENTPEDKLKDPNSTFNAKEYGDKWIKKLTKSELAAMKKYTGDDYDALNTYLRTGEILPNYSKGDLKQTIAFMDKAIKRASLPEEITVYRRSTEQEFQRDKNFLKHMFDLDFDSLGSLDSLDTYIQKAINLVKANIGKENIDKAYRSTSLKSEGSGDPFFLKRPIRVEITIPKGTHAPYLESISSFPEEKEILLPHGSKFIITGASTVQETLKNQTMNILVIRATVVK</sequence>
<reference evidence="3 4" key="1">
    <citation type="submission" date="2017-09" db="EMBL/GenBank/DDBJ databases">
        <title>Large-scale bioinformatics analysis of Bacillus genomes uncovers conserved roles of natural products in bacterial physiology.</title>
        <authorList>
            <consortium name="Agbiome Team Llc"/>
            <person name="Bleich R.M."/>
            <person name="Kirk G.J."/>
            <person name="Santa Maria K.C."/>
            <person name="Allen S.E."/>
            <person name="Farag S."/>
            <person name="Shank E.A."/>
            <person name="Bowers A."/>
        </authorList>
    </citation>
    <scope>NUCLEOTIDE SEQUENCE [LARGE SCALE GENOMIC DNA]</scope>
    <source>
        <strain evidence="3 4">AFS007900</strain>
    </source>
</reference>
<protein>
    <recommendedName>
        <fullName evidence="2">ADP ribosyltransferase domain-containing protein</fullName>
    </recommendedName>
</protein>
<evidence type="ECO:0000313" key="3">
    <source>
        <dbReference type="EMBL" id="PEX42900.1"/>
    </source>
</evidence>
<name>A0ABD6SGD0_BACTU</name>
<evidence type="ECO:0000259" key="2">
    <source>
        <dbReference type="Pfam" id="PF03496"/>
    </source>
</evidence>
<dbReference type="PROSITE" id="PS51996">
    <property type="entry name" value="TR_MART"/>
    <property type="match status" value="1"/>
</dbReference>
<dbReference type="Proteomes" id="UP000220502">
    <property type="component" value="Unassembled WGS sequence"/>
</dbReference>
<dbReference type="SUPFAM" id="SSF56399">
    <property type="entry name" value="ADP-ribosylation"/>
    <property type="match status" value="2"/>
</dbReference>
<dbReference type="Gene3D" id="3.90.176.10">
    <property type="entry name" value="Toxin ADP-ribosyltransferase, Chain A, domain 1"/>
    <property type="match status" value="1"/>
</dbReference>
<feature type="domain" description="ADP ribosyltransferase" evidence="2">
    <location>
        <begin position="206"/>
        <end position="416"/>
    </location>
</feature>
<comment type="caution">
    <text evidence="3">The sequence shown here is derived from an EMBL/GenBank/DDBJ whole genome shotgun (WGS) entry which is preliminary data.</text>
</comment>
<gene>
    <name evidence="3" type="ORF">CN461_30035</name>
</gene>
<dbReference type="InterPro" id="IPR003540">
    <property type="entry name" value="ADP-ribosyltransferase"/>
</dbReference>
<dbReference type="AlphaFoldDB" id="A0ABD6SGD0"/>
<proteinExistence type="predicted"/>